<keyword evidence="3" id="KW-1185">Reference proteome</keyword>
<accession>A0ABQ9EUY5</accession>
<reference evidence="2 3" key="1">
    <citation type="submission" date="2022-12" db="EMBL/GenBank/DDBJ databases">
        <title>Chromosome-level genome of Tegillarca granosa.</title>
        <authorList>
            <person name="Kim J."/>
        </authorList>
    </citation>
    <scope>NUCLEOTIDE SEQUENCE [LARGE SCALE GENOMIC DNA]</scope>
    <source>
        <strain evidence="2">Teg-2019</strain>
        <tissue evidence="2">Adductor muscle</tissue>
    </source>
</reference>
<organism evidence="2 3">
    <name type="scientific">Tegillarca granosa</name>
    <name type="common">Malaysian cockle</name>
    <name type="synonym">Anadara granosa</name>
    <dbReference type="NCBI Taxonomy" id="220873"/>
    <lineage>
        <taxon>Eukaryota</taxon>
        <taxon>Metazoa</taxon>
        <taxon>Spiralia</taxon>
        <taxon>Lophotrochozoa</taxon>
        <taxon>Mollusca</taxon>
        <taxon>Bivalvia</taxon>
        <taxon>Autobranchia</taxon>
        <taxon>Pteriomorphia</taxon>
        <taxon>Arcoida</taxon>
        <taxon>Arcoidea</taxon>
        <taxon>Arcidae</taxon>
        <taxon>Tegillarca</taxon>
    </lineage>
</organism>
<keyword evidence="1" id="KW-1133">Transmembrane helix</keyword>
<feature type="transmembrane region" description="Helical" evidence="1">
    <location>
        <begin position="46"/>
        <end position="69"/>
    </location>
</feature>
<evidence type="ECO:0000313" key="2">
    <source>
        <dbReference type="EMBL" id="KAJ8307495.1"/>
    </source>
</evidence>
<dbReference type="EMBL" id="JARBDR010000793">
    <property type="protein sequence ID" value="KAJ8307495.1"/>
    <property type="molecule type" value="Genomic_DNA"/>
</dbReference>
<comment type="caution">
    <text evidence="2">The sequence shown here is derived from an EMBL/GenBank/DDBJ whole genome shotgun (WGS) entry which is preliminary data.</text>
</comment>
<keyword evidence="1" id="KW-0472">Membrane</keyword>
<gene>
    <name evidence="2" type="ORF">KUTeg_015579</name>
</gene>
<evidence type="ECO:0000256" key="1">
    <source>
        <dbReference type="SAM" id="Phobius"/>
    </source>
</evidence>
<name>A0ABQ9EUY5_TEGGR</name>
<proteinExistence type="predicted"/>
<sequence length="168" mass="19263">MKKLDYKIVDRFDVNEKEKSLENETNSASYDDFIVYLGEFGRYQKLIYLLTALPAACVAFAPMSTVFTFGEQSFRGRCSISNMENDTYLPQNDLHKAMINQSIPVLVKNGVTAYSECKRYKISAEYTNNTGAEPEEENCNTWVYDKSVFERTVISENESSLMYDEPSL</sequence>
<evidence type="ECO:0000313" key="3">
    <source>
        <dbReference type="Proteomes" id="UP001217089"/>
    </source>
</evidence>
<dbReference type="Proteomes" id="UP001217089">
    <property type="component" value="Unassembled WGS sequence"/>
</dbReference>
<protein>
    <submittedName>
        <fullName evidence="2">Uncharacterized protein</fullName>
    </submittedName>
</protein>
<keyword evidence="1" id="KW-0812">Transmembrane</keyword>